<dbReference type="Proteomes" id="UP000685013">
    <property type="component" value="Chromosome 9"/>
</dbReference>
<organism evidence="1 2">
    <name type="scientific">Cucurbita argyrosperma subsp. sororia</name>
    <dbReference type="NCBI Taxonomy" id="37648"/>
    <lineage>
        <taxon>Eukaryota</taxon>
        <taxon>Viridiplantae</taxon>
        <taxon>Streptophyta</taxon>
        <taxon>Embryophyta</taxon>
        <taxon>Tracheophyta</taxon>
        <taxon>Spermatophyta</taxon>
        <taxon>Magnoliopsida</taxon>
        <taxon>eudicotyledons</taxon>
        <taxon>Gunneridae</taxon>
        <taxon>Pentapetalae</taxon>
        <taxon>rosids</taxon>
        <taxon>fabids</taxon>
        <taxon>Cucurbitales</taxon>
        <taxon>Cucurbitaceae</taxon>
        <taxon>Cucurbiteae</taxon>
        <taxon>Cucurbita</taxon>
    </lineage>
</organism>
<keyword evidence="2" id="KW-1185">Reference proteome</keyword>
<dbReference type="EMBL" id="JAGKQH010000009">
    <property type="protein sequence ID" value="KAG6592004.1"/>
    <property type="molecule type" value="Genomic_DNA"/>
</dbReference>
<evidence type="ECO:0000313" key="2">
    <source>
        <dbReference type="Proteomes" id="UP000685013"/>
    </source>
</evidence>
<evidence type="ECO:0000313" key="1">
    <source>
        <dbReference type="EMBL" id="KAG6592004.1"/>
    </source>
</evidence>
<gene>
    <name evidence="1" type="ORF">SDJN03_14350</name>
</gene>
<reference evidence="1 2" key="1">
    <citation type="journal article" date="2021" name="Hortic Res">
        <title>The domestication of Cucurbita argyrosperma as revealed by the genome of its wild relative.</title>
        <authorList>
            <person name="Barrera-Redondo J."/>
            <person name="Sanchez-de la Vega G."/>
            <person name="Aguirre-Liguori J.A."/>
            <person name="Castellanos-Morales G."/>
            <person name="Gutierrez-Guerrero Y.T."/>
            <person name="Aguirre-Dugua X."/>
            <person name="Aguirre-Planter E."/>
            <person name="Tenaillon M.I."/>
            <person name="Lira-Saade R."/>
            <person name="Eguiarte L.E."/>
        </authorList>
    </citation>
    <scope>NUCLEOTIDE SEQUENCE [LARGE SCALE GENOMIC DNA]</scope>
    <source>
        <strain evidence="1">JBR-2021</strain>
    </source>
</reference>
<protein>
    <submittedName>
        <fullName evidence="1">Uncharacterized protein</fullName>
    </submittedName>
</protein>
<dbReference type="AlphaFoldDB" id="A0AAV6N4L8"/>
<name>A0AAV6N4L8_9ROSI</name>
<sequence>MNGTLHRRKSCVGAFSSCAKTDWCSCCKDPLTILSSDKKRWAERNQKQILYEFQALSLAMENRCFGITKHFLVIFMIFKSPFGPSCQVIGKGRQAIICNNADDDPVVEENMHGMNYVSI</sequence>
<comment type="caution">
    <text evidence="1">The sequence shown here is derived from an EMBL/GenBank/DDBJ whole genome shotgun (WGS) entry which is preliminary data.</text>
</comment>
<proteinExistence type="predicted"/>
<feature type="non-terminal residue" evidence="1">
    <location>
        <position position="1"/>
    </location>
</feature>
<accession>A0AAV6N4L8</accession>